<protein>
    <submittedName>
        <fullName evidence="1">Uncharacterized protein</fullName>
    </submittedName>
</protein>
<dbReference type="Proteomes" id="UP000307720">
    <property type="component" value="Unassembled WGS sequence"/>
</dbReference>
<name>A0AC61QZF4_9FIRM</name>
<evidence type="ECO:0000313" key="1">
    <source>
        <dbReference type="EMBL" id="TGX98657.1"/>
    </source>
</evidence>
<keyword evidence="2" id="KW-1185">Reference proteome</keyword>
<comment type="caution">
    <text evidence="1">The sequence shown here is derived from an EMBL/GenBank/DDBJ whole genome shotgun (WGS) entry which is preliminary data.</text>
</comment>
<organism evidence="1 2">
    <name type="scientific">Hominisplanchenecus murintestinalis</name>
    <dbReference type="NCBI Taxonomy" id="2941517"/>
    <lineage>
        <taxon>Bacteria</taxon>
        <taxon>Bacillati</taxon>
        <taxon>Bacillota</taxon>
        <taxon>Clostridia</taxon>
        <taxon>Lachnospirales</taxon>
        <taxon>Lachnospiraceae</taxon>
        <taxon>Hominisplanchenecus</taxon>
    </lineage>
</organism>
<accession>A0AC61QZF4</accession>
<proteinExistence type="predicted"/>
<gene>
    <name evidence="1" type="ORF">E5357_08285</name>
</gene>
<reference evidence="1" key="1">
    <citation type="submission" date="2019-04" db="EMBL/GenBank/DDBJ databases">
        <title>Microbes associate with the intestines of laboratory mice.</title>
        <authorList>
            <person name="Navarre W."/>
            <person name="Wong E."/>
            <person name="Huang K."/>
            <person name="Tropini C."/>
            <person name="Ng K."/>
            <person name="Yu B."/>
        </authorList>
    </citation>
    <scope>NUCLEOTIDE SEQUENCE</scope>
    <source>
        <strain evidence="1">NM72_1-8</strain>
    </source>
</reference>
<dbReference type="EMBL" id="SRZB01000015">
    <property type="protein sequence ID" value="TGX98657.1"/>
    <property type="molecule type" value="Genomic_DNA"/>
</dbReference>
<sequence length="1728" mass="192116">MEKELVNKSAYWISKIQMKGDEKRMKKGTWKKRWWMDFGIGVLFIMMGVLGAVQVSAAEPVISTVSAPEADLKLEFWLSEGVPYYRIQSNGKVLIEDAKLGLSTSLGELKDGFTAGTPVFAENDTSWNPLVGEQETVRDAYKEMEIVLTHSSGTVLKFAARAYDEGIAFRYELPETEASYTISDEYTQFSFPAGTMASVHVAQNQTVPKKMSVDSFPGGVMQRPMTLQYDDGQVLTICEGNLDNYGVMVLKKDDSKARTVKAGYTSYKPSHLNETKGPDITVSPEGPGATPWRVLVIGRNETELMEHSSIVMNLNEEPDEETYKFSEWLEAGSCLRAATGMNNAAIKNIIDQAEDNGFKYVLLDTGWYGPEYDVNCDPRLDPKKLDPDVPSDKILLDKYFSTEGGYDGQGEGVFNTRGNGFDVYKDLGTPGSFNTNVDIPELCEYANAKNIGIVLYVNGVYFPDSSGRNRFTTDELFGYFEKWGVKGVKPGFVHVRAQDYEKYMEHVIAMAAKHKLVMTIHDEYVTTGIERTYPNLMQVEGILGDEGIGKSDPQIEEDIATLFTRTVQGPADHTFCYPGKGTKAYALASPLMFRAGMSVLYWYTNPESVPEQDKEKMGFWKGMPTNWSRSLYLEGKMYEYATFARKSRDGDWYVGSLSAVERTLRVPLDFLDADAWYVADVYADGADADARAGWNSGAKAKQMLENQKYLVNRDTVLERGMKYGYGYAVILTKASREEVETYPEYNIYREKLIARIKEFEKLDEGNYTTDSWNIFKTAMEAARGILEADEVSDAQLMEAAENLESAKEQLASTKRVTELLAKAERYVYYRYTTKSWTVLDEALEEARELLEGAFTQAELDAAAERIESAFDGLVKNKNASVKESVYLSDLEYDKTKSVCGPNNTRPGNIRKDKNRAGGTLTLKVDGVEREFTKGMGADAPSDVYFNISGLGLDVFEAYVGVDAAKKDMGDIVFRVYGDGALLYESTPSGSGANNAQFFSIPVSNVKELRLEADMHGSDQGDWADWADAKLMSYVNPNVYLEGLTVDGEDFDGFRPEKFKYVYPVSEPDQIPMVEAIPVNGSVYYSIEDAEDIPGKTVVKVRKRDGSFQVYEILFAELAGSDYISDLPNDFIVKNTLYNKTVYKDVSVKGDKLAITGADGSTAMNFDKGIGIHACSSTDSDVVYNIEGRGYDRFEGYAGIRYATHTEEVNGASPTGVPRSKINFKIYVDDEAVPRFESGEMTSRTPAAYYNIDVRGASTLRIVADACKDQSADHGALCGARFLSYRDIYSIAGRVNTGNVPVSSRKIPVELYGEDGKLVDETLTDAQGVYQFTSVFAGNYSVRIAAGTDSMEAVVPVAVTSENIINADVNLVPLEFDVSVVPVEGARVLTDKEAACEGETVTIFVVDIPEDKEFLNVEAKGVSGSALELTEVPDQPEIRFTFIMPKQDVRVKVKLTENEAFQAAVREAQAVDGKILAIGDVTLAKKAVIESVRAEYEALSAQAKAQIKQLTLLELSEYKWSILDLQRQAAEAQAAAEEAERLAKEEAEKAKEQTEELLEKAQKEAEEARKKDREAAEAERVKAQKEAEAERAKAQKEAENQRARAEELLRQAMELQKQVIELQRQAEESALKAEFKALKPAMSKAVSKKKKQMSLSWKKIDGAEGYIIQYAAKSSFKGAKKITVNQKNSYVIKKLKSKKTYYVKITGFRKINGEMVYTGTSARKKVRVK</sequence>
<evidence type="ECO:0000313" key="2">
    <source>
        <dbReference type="Proteomes" id="UP000307720"/>
    </source>
</evidence>